<dbReference type="RefSeq" id="WP_212939776.1">
    <property type="nucleotide sequence ID" value="NZ_BORR01000007.1"/>
</dbReference>
<proteinExistence type="predicted"/>
<dbReference type="AlphaFoldDB" id="A0A919XVR5"/>
<gene>
    <name evidence="1" type="ORF">J41TS12_23830</name>
</gene>
<protein>
    <submittedName>
        <fullName evidence="1">Uncharacterized protein</fullName>
    </submittedName>
</protein>
<evidence type="ECO:0000313" key="1">
    <source>
        <dbReference type="EMBL" id="GIO37522.1"/>
    </source>
</evidence>
<reference evidence="1 2" key="1">
    <citation type="submission" date="2021-03" db="EMBL/GenBank/DDBJ databases">
        <title>Antimicrobial resistance genes in bacteria isolated from Japanese honey, and their potential for conferring macrolide and lincosamide resistance in the American foulbrood pathogen Paenibacillus larvae.</title>
        <authorList>
            <person name="Okamoto M."/>
            <person name="Kumagai M."/>
            <person name="Kanamori H."/>
            <person name="Takamatsu D."/>
        </authorList>
    </citation>
    <scope>NUCLEOTIDE SEQUENCE [LARGE SCALE GENOMIC DNA]</scope>
    <source>
        <strain evidence="1 2">J41TS12</strain>
    </source>
</reference>
<organism evidence="1 2">
    <name type="scientific">Paenibacillus antibioticophila</name>
    <dbReference type="NCBI Taxonomy" id="1274374"/>
    <lineage>
        <taxon>Bacteria</taxon>
        <taxon>Bacillati</taxon>
        <taxon>Bacillota</taxon>
        <taxon>Bacilli</taxon>
        <taxon>Bacillales</taxon>
        <taxon>Paenibacillaceae</taxon>
        <taxon>Paenibacillus</taxon>
    </lineage>
</organism>
<dbReference type="EMBL" id="BORR01000007">
    <property type="protein sequence ID" value="GIO37522.1"/>
    <property type="molecule type" value="Genomic_DNA"/>
</dbReference>
<sequence>MKKLIFLAVVVLLIAAGVLYHTPREIRQELQGAIYSEQKNFERASKVVLTGKEYPNLLGKPVIKGTLSIDEQFIYPVTLKFDGSMYSYTMTEWGEDKSPITTGNIMASRDLTRFSIYLQDINEHYGLSDAWMIAPPVLEGE</sequence>
<name>A0A919XVR5_9BACL</name>
<accession>A0A919XVR5</accession>
<comment type="caution">
    <text evidence="1">The sequence shown here is derived from an EMBL/GenBank/DDBJ whole genome shotgun (WGS) entry which is preliminary data.</text>
</comment>
<keyword evidence="2" id="KW-1185">Reference proteome</keyword>
<evidence type="ECO:0000313" key="2">
    <source>
        <dbReference type="Proteomes" id="UP000681162"/>
    </source>
</evidence>
<dbReference type="Proteomes" id="UP000681162">
    <property type="component" value="Unassembled WGS sequence"/>
</dbReference>